<gene>
    <name evidence="4" type="ORF">J2TS6_42740</name>
</gene>
<evidence type="ECO:0008006" key="6">
    <source>
        <dbReference type="Google" id="ProtNLM"/>
    </source>
</evidence>
<sequence>MEYIDLPDIQFVEEDVEKVLTEIVTLYQTITKRTLFRADPEMIFLKVFAQYIVQHRVLINRVAKGELLRYASGIMLDYLGGTDTPRLEATSARTTVRFTLSVPLVSAQLVPKGTRITQENGDGSIFFETNEAAIIPPGDLTADILCVCMTPGDIGNGLLPGQLNVLVDPLPFVQSVANVTTSAGGTDREEDDHYRERIRLAPESYSTAGPEDSYIYWAKRASAAIIDVEAESPSPMEVKIVPLLEGGTIPGQEVLDAVAEAVNSRKRRPLTDRVTVSAPETVPYDINLTYYIDISRAAESATIQDAVKAAVDSYRVWQKSKLGRAINQSELIARVMQAGAQRVNVVSPVYTEVAKLQVAQDETVSVTFGGLVDD</sequence>
<dbReference type="EMBL" id="BORQ01000005">
    <property type="protein sequence ID" value="GIO33133.1"/>
    <property type="molecule type" value="Genomic_DNA"/>
</dbReference>
<dbReference type="InterPro" id="IPR014507">
    <property type="entry name" value="Baseplate_assembly_J_pred"/>
</dbReference>
<dbReference type="InterPro" id="IPR058530">
    <property type="entry name" value="Baseplate_J-like_C"/>
</dbReference>
<dbReference type="PANTHER" id="PTHR35862">
    <property type="entry name" value="FELS-2 PROPHAGE PROTEIN"/>
    <property type="match status" value="1"/>
</dbReference>
<dbReference type="Pfam" id="PF04865">
    <property type="entry name" value="Baseplate_J"/>
    <property type="match status" value="1"/>
</dbReference>
<protein>
    <recommendedName>
        <fullName evidence="6">Baseplate J/gp47 family protein</fullName>
    </recommendedName>
</protein>
<evidence type="ECO:0000259" key="1">
    <source>
        <dbReference type="Pfam" id="PF04865"/>
    </source>
</evidence>
<comment type="caution">
    <text evidence="4">The sequence shown here is derived from an EMBL/GenBank/DDBJ whole genome shotgun (WGS) entry which is preliminary data.</text>
</comment>
<dbReference type="PANTHER" id="PTHR35862:SF1">
    <property type="entry name" value="FELS-2 PROPHAGE PROTEIN"/>
    <property type="match status" value="1"/>
</dbReference>
<dbReference type="PIRSF" id="PIRSF020481">
    <property type="entry name" value="BAP"/>
    <property type="match status" value="1"/>
</dbReference>
<dbReference type="AlphaFoldDB" id="A0A920CCT5"/>
<dbReference type="Pfam" id="PF26078">
    <property type="entry name" value="Baseplate_J_M"/>
    <property type="match status" value="1"/>
</dbReference>
<evidence type="ECO:0000259" key="2">
    <source>
        <dbReference type="Pfam" id="PF26078"/>
    </source>
</evidence>
<feature type="domain" description="Baseplate protein J-like barrel" evidence="1">
    <location>
        <begin position="95"/>
        <end position="185"/>
    </location>
</feature>
<proteinExistence type="predicted"/>
<dbReference type="Proteomes" id="UP000679779">
    <property type="component" value="Unassembled WGS sequence"/>
</dbReference>
<evidence type="ECO:0000259" key="3">
    <source>
        <dbReference type="Pfam" id="PF26079"/>
    </source>
</evidence>
<dbReference type="InterPro" id="IPR052726">
    <property type="entry name" value="Phage_Baseplate_Hub"/>
</dbReference>
<name>A0A920CCT5_9BACL</name>
<dbReference type="InterPro" id="IPR058531">
    <property type="entry name" value="Baseplate_J_M"/>
</dbReference>
<dbReference type="RefSeq" id="WP_212958314.1">
    <property type="nucleotide sequence ID" value="NZ_BORQ01000005.1"/>
</dbReference>
<dbReference type="Pfam" id="PF26079">
    <property type="entry name" value="Baseplate_J_C"/>
    <property type="match status" value="1"/>
</dbReference>
<keyword evidence="5" id="KW-1185">Reference proteome</keyword>
<accession>A0A920CCT5</accession>
<dbReference type="InterPro" id="IPR006949">
    <property type="entry name" value="Barrel_Baseplate_J-like"/>
</dbReference>
<organism evidence="4 5">
    <name type="scientific">Paenibacillus albilobatus</name>
    <dbReference type="NCBI Taxonomy" id="2716884"/>
    <lineage>
        <taxon>Bacteria</taxon>
        <taxon>Bacillati</taxon>
        <taxon>Bacillota</taxon>
        <taxon>Bacilli</taxon>
        <taxon>Bacillales</taxon>
        <taxon>Paenibacillaceae</taxon>
        <taxon>Paenibacillus</taxon>
    </lineage>
</organism>
<evidence type="ECO:0000313" key="4">
    <source>
        <dbReference type="EMBL" id="GIO33133.1"/>
    </source>
</evidence>
<feature type="domain" description="Baseplate J-like C-terminal" evidence="3">
    <location>
        <begin position="286"/>
        <end position="367"/>
    </location>
</feature>
<evidence type="ECO:0000313" key="5">
    <source>
        <dbReference type="Proteomes" id="UP000679779"/>
    </source>
</evidence>
<reference evidence="4" key="1">
    <citation type="submission" date="2021-03" db="EMBL/GenBank/DDBJ databases">
        <title>Antimicrobial resistance genes in bacteria isolated from Japanese honey, and their potential for conferring macrolide and lincosamide resistance in the American foulbrood pathogen Paenibacillus larvae.</title>
        <authorList>
            <person name="Okamoto M."/>
            <person name="Kumagai M."/>
            <person name="Kanamori H."/>
            <person name="Takamatsu D."/>
        </authorList>
    </citation>
    <scope>NUCLEOTIDE SEQUENCE</scope>
    <source>
        <strain evidence="4">J2TS6</strain>
    </source>
</reference>
<feature type="domain" description="Baseplate J-like central" evidence="2">
    <location>
        <begin position="206"/>
        <end position="278"/>
    </location>
</feature>